<feature type="region of interest" description="Disordered" evidence="11">
    <location>
        <begin position="298"/>
        <end position="318"/>
    </location>
</feature>
<evidence type="ECO:0000256" key="4">
    <source>
        <dbReference type="ARBA" id="ARBA00022525"/>
    </source>
</evidence>
<dbReference type="GO" id="GO:0005201">
    <property type="term" value="F:extracellular matrix structural constituent"/>
    <property type="evidence" value="ECO:0007669"/>
    <property type="project" value="InterPro"/>
</dbReference>
<evidence type="ECO:0000256" key="1">
    <source>
        <dbReference type="ARBA" id="ARBA00004498"/>
    </source>
</evidence>
<evidence type="ECO:0000313" key="14">
    <source>
        <dbReference type="Proteomes" id="UP000694408"/>
    </source>
</evidence>
<evidence type="ECO:0000256" key="7">
    <source>
        <dbReference type="ARBA" id="ARBA00022737"/>
    </source>
</evidence>
<evidence type="ECO:0000256" key="12">
    <source>
        <dbReference type="SAM" id="SignalP"/>
    </source>
</evidence>
<keyword evidence="4" id="KW-0964">Secreted</keyword>
<evidence type="ECO:0000256" key="2">
    <source>
        <dbReference type="ARBA" id="ARBA00008475"/>
    </source>
</evidence>
<name>A0A8C5NIM1_JUNHY</name>
<accession>A0A8C5NIM1</accession>
<evidence type="ECO:0000256" key="10">
    <source>
        <dbReference type="ARBA" id="ARBA00031043"/>
    </source>
</evidence>
<organism evidence="13 14">
    <name type="scientific">Junco hyemalis</name>
    <name type="common">Dark-eyed junco</name>
    <dbReference type="NCBI Taxonomy" id="40217"/>
    <lineage>
        <taxon>Eukaryota</taxon>
        <taxon>Metazoa</taxon>
        <taxon>Chordata</taxon>
        <taxon>Craniata</taxon>
        <taxon>Vertebrata</taxon>
        <taxon>Euteleostomi</taxon>
        <taxon>Archelosauria</taxon>
        <taxon>Archosauria</taxon>
        <taxon>Dinosauria</taxon>
        <taxon>Saurischia</taxon>
        <taxon>Theropoda</taxon>
        <taxon>Coelurosauria</taxon>
        <taxon>Aves</taxon>
        <taxon>Neognathae</taxon>
        <taxon>Neoaves</taxon>
        <taxon>Telluraves</taxon>
        <taxon>Australaves</taxon>
        <taxon>Passeriformes</taxon>
        <taxon>Passerellidae</taxon>
        <taxon>Junco</taxon>
    </lineage>
</organism>
<dbReference type="InterPro" id="IPR003979">
    <property type="entry name" value="Tropoelastin"/>
</dbReference>
<sequence length="470" mass="45456">SSRGARRSPLPPCLGLWGILTRLSPLAGVPGAIPGGGVPGAGFFPGKGAQAPLGGGICNEGHVPGGWLWGSWVPVTPPVRPQLTPLVSSPGVRFPGVGVLPGVPTGAGVKPKAPGLGGFGGQQPGVPLGYPIKAPKLPGKLHSRQSGFTVGAGSPAARRRMRRSPGLRHGAHSAGRDRSRPPGRKGRIPHRDRYTEPRSPGVGSGTAMAGELHPVPLLALDGCWALPGCLRPAGTAGPGAAPPAGTAGPGAAPPAGTAGPGCPVSRVPVGAAQGPCPSAGVGAQAAAAKAAAKLGESSSVAQTPPMSPAGSCSLSPLPPSQPRGAGCVPVSLLTVLSPAAGAGVLPGVGGIPGVAPGVGIGGVPGVGGEAMRGLCPGARGGSPSLIPHPRLSPAIPAVGGPAAAAAAAKAAAKAGAFGEFLLPWTHLGTGKGRASIPGAVRLHSCPGSSYPILWGAVPALSQLQQLFQQC</sequence>
<protein>
    <recommendedName>
        <fullName evidence="3">Elastin</fullName>
    </recommendedName>
    <alternativeName>
        <fullName evidence="10">Tropoelastin</fullName>
    </alternativeName>
</protein>
<evidence type="ECO:0000256" key="6">
    <source>
        <dbReference type="ARBA" id="ARBA00022729"/>
    </source>
</evidence>
<dbReference type="Ensembl" id="ENSJHYT00000001464.1">
    <property type="protein sequence ID" value="ENSJHYP00000001160.1"/>
    <property type="gene ID" value="ENSJHYG00000001014.1"/>
</dbReference>
<comment type="similarity">
    <text evidence="2">Belongs to the elastin family.</text>
</comment>
<keyword evidence="8" id="KW-1015">Disulfide bond</keyword>
<keyword evidence="6 12" id="KW-0732">Signal</keyword>
<keyword evidence="5" id="KW-0272">Extracellular matrix</keyword>
<comment type="subcellular location">
    <subcellularLocation>
        <location evidence="1">Secreted</location>
        <location evidence="1">Extracellular space</location>
        <location evidence="1">Extracellular matrix</location>
    </subcellularLocation>
</comment>
<feature type="region of interest" description="Disordered" evidence="11">
    <location>
        <begin position="136"/>
        <end position="208"/>
    </location>
</feature>
<dbReference type="Proteomes" id="UP000694408">
    <property type="component" value="Unplaced"/>
</dbReference>
<dbReference type="PANTHER" id="PTHR24018">
    <property type="entry name" value="ELASTIN"/>
    <property type="match status" value="1"/>
</dbReference>
<keyword evidence="7" id="KW-0677">Repeat</keyword>
<reference evidence="13" key="2">
    <citation type="submission" date="2025-09" db="UniProtKB">
        <authorList>
            <consortium name="Ensembl"/>
        </authorList>
    </citation>
    <scope>IDENTIFICATION</scope>
</reference>
<dbReference type="AlphaFoldDB" id="A0A8C5NIM1"/>
<evidence type="ECO:0000256" key="11">
    <source>
        <dbReference type="SAM" id="MobiDB-lite"/>
    </source>
</evidence>
<dbReference type="PANTHER" id="PTHR24018:SF5">
    <property type="entry name" value="ELASTIN"/>
    <property type="match status" value="1"/>
</dbReference>
<keyword evidence="14" id="KW-1185">Reference proteome</keyword>
<feature type="chain" id="PRO_5034727519" description="Elastin" evidence="12">
    <location>
        <begin position="29"/>
        <end position="470"/>
    </location>
</feature>
<proteinExistence type="inferred from homology"/>
<evidence type="ECO:0000256" key="9">
    <source>
        <dbReference type="ARBA" id="ARBA00023278"/>
    </source>
</evidence>
<evidence type="ECO:0000313" key="13">
    <source>
        <dbReference type="Ensembl" id="ENSJHYP00000001160.1"/>
    </source>
</evidence>
<evidence type="ECO:0000256" key="3">
    <source>
        <dbReference type="ARBA" id="ARBA00014499"/>
    </source>
</evidence>
<feature type="region of interest" description="Disordered" evidence="11">
    <location>
        <begin position="236"/>
        <end position="259"/>
    </location>
</feature>
<reference evidence="13" key="1">
    <citation type="submission" date="2025-08" db="UniProtKB">
        <authorList>
            <consortium name="Ensembl"/>
        </authorList>
    </citation>
    <scope>IDENTIFICATION</scope>
</reference>
<keyword evidence="9" id="KW-0379">Hydroxylation</keyword>
<feature type="compositionally biased region" description="Basic residues" evidence="11">
    <location>
        <begin position="157"/>
        <end position="171"/>
    </location>
</feature>
<evidence type="ECO:0000256" key="5">
    <source>
        <dbReference type="ARBA" id="ARBA00022530"/>
    </source>
</evidence>
<evidence type="ECO:0000256" key="8">
    <source>
        <dbReference type="ARBA" id="ARBA00023157"/>
    </source>
</evidence>
<feature type="signal peptide" evidence="12">
    <location>
        <begin position="1"/>
        <end position="28"/>
    </location>
</feature>